<evidence type="ECO:0000313" key="1">
    <source>
        <dbReference type="EMBL" id="KNC95757.1"/>
    </source>
</evidence>
<gene>
    <name evidence="1" type="ORF">GM31_21845</name>
</gene>
<evidence type="ECO:0000313" key="2">
    <source>
        <dbReference type="Proteomes" id="UP000037393"/>
    </source>
</evidence>
<keyword evidence="2" id="KW-1185">Reference proteome</keyword>
<dbReference type="AlphaFoldDB" id="A0A0L0H3I7"/>
<evidence type="ECO:0008006" key="3">
    <source>
        <dbReference type="Google" id="ProtNLM"/>
    </source>
</evidence>
<dbReference type="PATRIC" id="fig|379893.4.peg.4425"/>
<proteinExistence type="predicted"/>
<dbReference type="OrthoDB" id="5875807at2"/>
<sequence length="182" mass="20651">MFLLKPMGIPGICPKHLRAWTQAEDAVLIENYQSRSLADTAALLPLRTISAVRNRAEQLRKRGLLDRKNKQVTPSELLFIKKNASRLTIEQTAKHLGRCTATITKTAYAHGISFLKLGDANPLTKHSDQTVKLVRDLHDDEQGRKLTFKEIAEKLEIPPGTIARLQNYRYTQEDRMARVLLP</sequence>
<dbReference type="RefSeq" id="WP_049855580.1">
    <property type="nucleotide sequence ID" value="NZ_JNGI01000007.1"/>
</dbReference>
<accession>A0A0L0H3I7</accession>
<name>A0A0L0H3I7_9ENTR</name>
<organism evidence="1 2">
    <name type="scientific">Trabulsiella odontotermitis</name>
    <dbReference type="NCBI Taxonomy" id="379893"/>
    <lineage>
        <taxon>Bacteria</taxon>
        <taxon>Pseudomonadati</taxon>
        <taxon>Pseudomonadota</taxon>
        <taxon>Gammaproteobacteria</taxon>
        <taxon>Enterobacterales</taxon>
        <taxon>Enterobacteriaceae</taxon>
        <taxon>Trabulsiella</taxon>
    </lineage>
</organism>
<comment type="caution">
    <text evidence="1">The sequence shown here is derived from an EMBL/GenBank/DDBJ whole genome shotgun (WGS) entry which is preliminary data.</text>
</comment>
<reference evidence="1 2" key="1">
    <citation type="journal article" date="2015" name="Appl. Environ. Microbiol.">
        <title>The Enterobacterium Trabulsiella odontotermitis Presents Novel Adaptations Related to Its Association with Fungus-Growing Termites.</title>
        <authorList>
            <person name="Sapountzis P."/>
            <person name="Gruntjes T."/>
            <person name="Otani S."/>
            <person name="Estevez J."/>
            <person name="da Costa R.R."/>
            <person name="Plunkett G.3rd."/>
            <person name="Perna N.T."/>
            <person name="Poulsen M."/>
        </authorList>
    </citation>
    <scope>NUCLEOTIDE SEQUENCE [LARGE SCALE GENOMIC DNA]</scope>
    <source>
        <strain evidence="1 2">12</strain>
    </source>
</reference>
<protein>
    <recommendedName>
        <fullName evidence="3">AsnC family protein</fullName>
    </recommendedName>
</protein>
<dbReference type="EMBL" id="JNGI01000007">
    <property type="protein sequence ID" value="KNC95757.1"/>
    <property type="molecule type" value="Genomic_DNA"/>
</dbReference>
<dbReference type="Proteomes" id="UP000037393">
    <property type="component" value="Unassembled WGS sequence"/>
</dbReference>